<gene>
    <name evidence="3" type="ORF">jhhlp_008266</name>
</gene>
<accession>A0A2N3MXJ3</accession>
<dbReference type="Proteomes" id="UP000233524">
    <property type="component" value="Unassembled WGS sequence"/>
</dbReference>
<name>A0A2N3MXJ3_9PEZI</name>
<reference evidence="3 4" key="1">
    <citation type="journal article" date="2017" name="G3 (Bethesda)">
        <title>First Draft Genome Sequence of the Pathogenic Fungus Lomentospora prolificans (Formerly Scedosporium prolificans).</title>
        <authorList>
            <person name="Luo R."/>
            <person name="Zimin A."/>
            <person name="Workman R."/>
            <person name="Fan Y."/>
            <person name="Pertea G."/>
            <person name="Grossman N."/>
            <person name="Wear M.P."/>
            <person name="Jia B."/>
            <person name="Miller H."/>
            <person name="Casadevall A."/>
            <person name="Timp W."/>
            <person name="Zhang S.X."/>
            <person name="Salzberg S.L."/>
        </authorList>
    </citation>
    <scope>NUCLEOTIDE SEQUENCE [LARGE SCALE GENOMIC DNA]</scope>
    <source>
        <strain evidence="3 4">JHH-5317</strain>
    </source>
</reference>
<dbReference type="STRING" id="41688.A0A2N3MXJ3"/>
<dbReference type="PANTHER" id="PTHR24148:SF64">
    <property type="entry name" value="HETEROKARYON INCOMPATIBILITY DOMAIN-CONTAINING PROTEIN"/>
    <property type="match status" value="1"/>
</dbReference>
<dbReference type="PANTHER" id="PTHR24148">
    <property type="entry name" value="ANKYRIN REPEAT DOMAIN-CONTAINING PROTEIN 39 HOMOLOG-RELATED"/>
    <property type="match status" value="1"/>
</dbReference>
<evidence type="ECO:0000313" key="4">
    <source>
        <dbReference type="Proteomes" id="UP000233524"/>
    </source>
</evidence>
<dbReference type="Gene3D" id="1.25.40.20">
    <property type="entry name" value="Ankyrin repeat-containing domain"/>
    <property type="match status" value="1"/>
</dbReference>
<organism evidence="3 4">
    <name type="scientific">Lomentospora prolificans</name>
    <dbReference type="NCBI Taxonomy" id="41688"/>
    <lineage>
        <taxon>Eukaryota</taxon>
        <taxon>Fungi</taxon>
        <taxon>Dikarya</taxon>
        <taxon>Ascomycota</taxon>
        <taxon>Pezizomycotina</taxon>
        <taxon>Sordariomycetes</taxon>
        <taxon>Hypocreomycetidae</taxon>
        <taxon>Microascales</taxon>
        <taxon>Microascaceae</taxon>
        <taxon>Lomentospora</taxon>
    </lineage>
</organism>
<keyword evidence="4" id="KW-1185">Reference proteome</keyword>
<protein>
    <recommendedName>
        <fullName evidence="2">Heterokaryon incompatibility domain-containing protein</fullName>
    </recommendedName>
</protein>
<dbReference type="VEuPathDB" id="FungiDB:jhhlp_008266"/>
<dbReference type="EMBL" id="NLAX01001623">
    <property type="protein sequence ID" value="PKS04901.1"/>
    <property type="molecule type" value="Genomic_DNA"/>
</dbReference>
<dbReference type="SUPFAM" id="SSF48403">
    <property type="entry name" value="Ankyrin repeat"/>
    <property type="match status" value="1"/>
</dbReference>
<dbReference type="Pfam" id="PF12796">
    <property type="entry name" value="Ank_2"/>
    <property type="match status" value="1"/>
</dbReference>
<dbReference type="InterPro" id="IPR002110">
    <property type="entry name" value="Ankyrin_rpt"/>
</dbReference>
<dbReference type="PROSITE" id="PS50297">
    <property type="entry name" value="ANK_REP_REGION"/>
    <property type="match status" value="2"/>
</dbReference>
<proteinExistence type="predicted"/>
<dbReference type="InterPro" id="IPR010730">
    <property type="entry name" value="HET"/>
</dbReference>
<feature type="domain" description="Heterokaryon incompatibility" evidence="2">
    <location>
        <begin position="232"/>
        <end position="344"/>
    </location>
</feature>
<dbReference type="InterPro" id="IPR036770">
    <property type="entry name" value="Ankyrin_rpt-contain_sf"/>
</dbReference>
<dbReference type="SMART" id="SM00248">
    <property type="entry name" value="ANK"/>
    <property type="match status" value="2"/>
</dbReference>
<dbReference type="InterPro" id="IPR052895">
    <property type="entry name" value="HetReg/Transcr_Mod"/>
</dbReference>
<dbReference type="AlphaFoldDB" id="A0A2N3MXJ3"/>
<evidence type="ECO:0000313" key="3">
    <source>
        <dbReference type="EMBL" id="PKS04901.1"/>
    </source>
</evidence>
<evidence type="ECO:0000256" key="1">
    <source>
        <dbReference type="PROSITE-ProRule" id="PRU00023"/>
    </source>
</evidence>
<feature type="repeat" description="ANK" evidence="1">
    <location>
        <begin position="124"/>
        <end position="156"/>
    </location>
</feature>
<dbReference type="OrthoDB" id="4476201at2759"/>
<dbReference type="InParanoid" id="A0A2N3MXJ3"/>
<keyword evidence="1" id="KW-0040">ANK repeat</keyword>
<evidence type="ECO:0000259" key="2">
    <source>
        <dbReference type="Pfam" id="PF06985"/>
    </source>
</evidence>
<feature type="repeat" description="ANK" evidence="1">
    <location>
        <begin position="157"/>
        <end position="189"/>
    </location>
</feature>
<dbReference type="PROSITE" id="PS50088">
    <property type="entry name" value="ANK_REPEAT"/>
    <property type="match status" value="2"/>
</dbReference>
<comment type="caution">
    <text evidence="3">The sequence shown here is derived from an EMBL/GenBank/DDBJ whole genome shotgun (WGS) entry which is preliminary data.</text>
</comment>
<dbReference type="Pfam" id="PF06985">
    <property type="entry name" value="HET"/>
    <property type="match status" value="1"/>
</dbReference>
<sequence length="866" mass="96873">MRPTTDQAVTFSYKPLPNASSIRLLRRQSRAAHGHLHFSIETHSLDNPNLEYHCYSYTWGNPFAHGRQFRDYYDAVSPQYGPGKLITIWVDEQPLLIQKNLHDALSTVPERPYVAFLNRPTRNRGRTVTHGAAINGRHSYLDRYVSLGADVNIADEDGRIPLHHAAENGFDDCVELLCKAGSIRATKDNAGKTPLDLAKEANHESTTRILHDWESQPDPAPSSIPRKENGPEDLIWADAICINQTDLDEKNIQVSMMDQIYIRAGFVLAWLGPEDFHTKAGIKALDTLASHLNEFHRSAIEPFGGGDLVNYETAGVPPISREEWDGLASIYQRQWFRRAWIVQEAVLRDTIIVYCGTHTLSCHELGCVAETIRYSEAKSGTSKSMNYTPLDGIGVSVEWNMAEIFKWRENLFFTSRGETEQVRQRYRDMFKLGRLMGDFRTFLALDPRDKVFSLNGLLNIFAEKRYKADYRASVATVYTSAARRIIRETGTLAILRESVFSDPNVDELPSWVPDFAIPGVGAVPEFAADGKLRFQDRGESLEAPTLAVQGVPVGSITRVSGRVSTAPGGKLMFDPSWFKLVLSLRKPKAPESDKQRLTEVLWRTLCMNTQAGAFFDFSRFSRDAPEEMGQQFRIFMLLLILAGADQKMLEAVGLEASYEREQHTIIHEAYDPWADDDLASVLDDLNALEEHDGEGCLTPTKEEVAVFWNELRYTLIRTTSARDDGVGIDFTVPSNVMDGTDRLVGRGIVNADSIVYQKCRGFGAAYNMAYGGRQLFTLDNTFLGLAPVAARADDEIWILPGLNAPAVLRKTVGDSDEEGLATDLEGLSLSQVKQRYQFLGIAYVHGLMNGEAILGRESEVQDISLV</sequence>